<keyword evidence="2 8" id="KW-0645">Protease</keyword>
<dbReference type="InterPro" id="IPR036852">
    <property type="entry name" value="Peptidase_S8/S53_dom_sf"/>
</dbReference>
<organism evidence="11 12">
    <name type="scientific">Rhynchosporium agropyri</name>
    <dbReference type="NCBI Taxonomy" id="914238"/>
    <lineage>
        <taxon>Eukaryota</taxon>
        <taxon>Fungi</taxon>
        <taxon>Dikarya</taxon>
        <taxon>Ascomycota</taxon>
        <taxon>Pezizomycotina</taxon>
        <taxon>Leotiomycetes</taxon>
        <taxon>Helotiales</taxon>
        <taxon>Ploettnerulaceae</taxon>
        <taxon>Rhynchosporium</taxon>
    </lineage>
</organism>
<feature type="binding site" evidence="8">
    <location>
        <position position="644"/>
    </location>
    <ligand>
        <name>Ca(2+)</name>
        <dbReference type="ChEBI" id="CHEBI:29108"/>
    </ligand>
</feature>
<dbReference type="GO" id="GO:0004252">
    <property type="term" value="F:serine-type endopeptidase activity"/>
    <property type="evidence" value="ECO:0007669"/>
    <property type="project" value="UniProtKB-UniRule"/>
</dbReference>
<keyword evidence="3 8" id="KW-0479">Metal-binding</keyword>
<dbReference type="SMART" id="SM00944">
    <property type="entry name" value="Pro-kuma_activ"/>
    <property type="match status" value="1"/>
</dbReference>
<keyword evidence="12" id="KW-1185">Reference proteome</keyword>
<dbReference type="InterPro" id="IPR050819">
    <property type="entry name" value="Tripeptidyl-peptidase_I"/>
</dbReference>
<dbReference type="OrthoDB" id="409122at2759"/>
<keyword evidence="7" id="KW-0865">Zymogen</keyword>
<reference evidence="12" key="1">
    <citation type="submission" date="2016-03" db="EMBL/GenBank/DDBJ databases">
        <authorList>
            <person name="Guldener U."/>
        </authorList>
    </citation>
    <scope>NUCLEOTIDE SEQUENCE [LARGE SCALE GENOMIC DNA]</scope>
    <source>
        <strain evidence="12">04CH-RAC-A.6.1</strain>
    </source>
</reference>
<dbReference type="Proteomes" id="UP000178912">
    <property type="component" value="Unassembled WGS sequence"/>
</dbReference>
<evidence type="ECO:0000256" key="9">
    <source>
        <dbReference type="SAM" id="SignalP"/>
    </source>
</evidence>
<evidence type="ECO:0000256" key="5">
    <source>
        <dbReference type="ARBA" id="ARBA00022825"/>
    </source>
</evidence>
<dbReference type="GO" id="GO:0006508">
    <property type="term" value="P:proteolysis"/>
    <property type="evidence" value="ECO:0007669"/>
    <property type="project" value="UniProtKB-KW"/>
</dbReference>
<feature type="domain" description="Peptidase S53" evidence="10">
    <location>
        <begin position="223"/>
        <end position="664"/>
    </location>
</feature>
<dbReference type="AlphaFoldDB" id="A0A1E1L5L1"/>
<feature type="signal peptide" evidence="9">
    <location>
        <begin position="1"/>
        <end position="18"/>
    </location>
</feature>
<dbReference type="Pfam" id="PF09286">
    <property type="entry name" value="Pro-kuma_activ"/>
    <property type="match status" value="1"/>
</dbReference>
<evidence type="ECO:0000256" key="4">
    <source>
        <dbReference type="ARBA" id="ARBA00022801"/>
    </source>
</evidence>
<dbReference type="PANTHER" id="PTHR14218">
    <property type="entry name" value="PROTEASE S8 TRIPEPTIDYL PEPTIDASE I CLN2"/>
    <property type="match status" value="1"/>
</dbReference>
<dbReference type="GO" id="GO:0046872">
    <property type="term" value="F:metal ion binding"/>
    <property type="evidence" value="ECO:0007669"/>
    <property type="project" value="UniProtKB-UniRule"/>
</dbReference>
<gene>
    <name evidence="11" type="ORF">RAG0_11752</name>
</gene>
<keyword evidence="4 8" id="KW-0378">Hydrolase</keyword>
<dbReference type="GO" id="GO:0008240">
    <property type="term" value="F:tripeptidyl-peptidase activity"/>
    <property type="evidence" value="ECO:0007669"/>
    <property type="project" value="TreeGrafter"/>
</dbReference>
<keyword evidence="9" id="KW-0732">Signal</keyword>
<feature type="binding site" evidence="8">
    <location>
        <position position="623"/>
    </location>
    <ligand>
        <name>Ca(2+)</name>
        <dbReference type="ChEBI" id="CHEBI:29108"/>
    </ligand>
</feature>
<evidence type="ECO:0000256" key="1">
    <source>
        <dbReference type="ARBA" id="ARBA00004239"/>
    </source>
</evidence>
<evidence type="ECO:0000256" key="2">
    <source>
        <dbReference type="ARBA" id="ARBA00022670"/>
    </source>
</evidence>
<dbReference type="Gene3D" id="3.40.50.200">
    <property type="entry name" value="Peptidase S8/S53 domain"/>
    <property type="match status" value="1"/>
</dbReference>
<evidence type="ECO:0000256" key="7">
    <source>
        <dbReference type="ARBA" id="ARBA00023145"/>
    </source>
</evidence>
<dbReference type="InterPro" id="IPR015366">
    <property type="entry name" value="S53_propep"/>
</dbReference>
<dbReference type="CDD" id="cd11377">
    <property type="entry name" value="Pro-peptidase_S53"/>
    <property type="match status" value="1"/>
</dbReference>
<keyword evidence="5 8" id="KW-0720">Serine protease</keyword>
<comment type="subcellular location">
    <subcellularLocation>
        <location evidence="1">Secreted</location>
        <location evidence="1">Extracellular space</location>
    </subcellularLocation>
</comment>
<feature type="binding site" evidence="8">
    <location>
        <position position="642"/>
    </location>
    <ligand>
        <name>Ca(2+)</name>
        <dbReference type="ChEBI" id="CHEBI:29108"/>
    </ligand>
</feature>
<accession>A0A1E1L5L1</accession>
<sequence length="665" mass="73077">MRFSVFVLAIGFAATAQSVAVPKSYVLHEKRDSTNYHQWVRREKISPSAILPVRIGLKQQNLENGHDYLLDISHPDSPMYGKHWTSEEVIQKFAPEQKTVDAVTEWLTDFGVDAKRIIHSDNRGWLAFDATTEEAEGLLHTKYHIYEHESEGHMTAACESYHLPKNIQDHIDYITPGVKLFAPKKRYLSSRTINGQPSHSIKIDKNEGFPATAAGELSRCDRWITPGCIQALYSVPSKPEYFNNTPRTDNALGIFESGDAYAQQDINSFFANFTRYIPQGTHPNLASIDGGEAPEQQVSAGGGESALDLELAYPLIWPQNITLYQTDDWYWSTFAYVGGGFNTFLDALDGSYCTYSAFGQTGNDPDLDPIYPNNFVKSGYQGQLMCGVYKPANVISVSYGGQEADVPEYYQRRQCDEFMKLGLQGVSLIWSSGDSGVAGPTSRSDPSGCLGSEATVFNPTWPNNCPYITNVGATKVYPGHTVWDPEPESACNDLKDAPYSTAYSSGGGFSNFYPAPDYQKNALQSYFEKHAPAHKSYDGKENFDTGGGIYNRLGRGIPDVSANGDNIPVYSGDDFARAGGTSASAPIFASLINRINEQRLNAGKSVLGFLNPALYANPSMLNDIRNGTNPGCGTEGFSAVEGWDPVTGLGTPNYKKMLEYFMGLP</sequence>
<evidence type="ECO:0000256" key="3">
    <source>
        <dbReference type="ARBA" id="ARBA00022723"/>
    </source>
</evidence>
<comment type="cofactor">
    <cofactor evidence="8">
        <name>Ca(2+)</name>
        <dbReference type="ChEBI" id="CHEBI:29108"/>
    </cofactor>
    <text evidence="8">Binds 1 Ca(2+) ion per subunit.</text>
</comment>
<proteinExistence type="predicted"/>
<evidence type="ECO:0000256" key="6">
    <source>
        <dbReference type="ARBA" id="ARBA00022837"/>
    </source>
</evidence>
<dbReference type="EMBL" id="FJUX01000080">
    <property type="protein sequence ID" value="CZT05810.1"/>
    <property type="molecule type" value="Genomic_DNA"/>
</dbReference>
<evidence type="ECO:0000313" key="11">
    <source>
        <dbReference type="EMBL" id="CZT05810.1"/>
    </source>
</evidence>
<feature type="active site" description="Charge relay system" evidence="8">
    <location>
        <position position="304"/>
    </location>
</feature>
<dbReference type="SUPFAM" id="SSF54897">
    <property type="entry name" value="Protease propeptides/inhibitors"/>
    <property type="match status" value="1"/>
</dbReference>
<keyword evidence="6 8" id="KW-0106">Calcium</keyword>
<protein>
    <submittedName>
        <fullName evidence="11">Related to serine protease</fullName>
    </submittedName>
</protein>
<feature type="chain" id="PRO_5009446708" evidence="9">
    <location>
        <begin position="19"/>
        <end position="665"/>
    </location>
</feature>
<name>A0A1E1L5L1_9HELO</name>
<dbReference type="GO" id="GO:0005576">
    <property type="term" value="C:extracellular region"/>
    <property type="evidence" value="ECO:0007669"/>
    <property type="project" value="UniProtKB-SubCell"/>
</dbReference>
<feature type="binding site" evidence="8">
    <location>
        <position position="624"/>
    </location>
    <ligand>
        <name>Ca(2+)</name>
        <dbReference type="ChEBI" id="CHEBI:29108"/>
    </ligand>
</feature>
<feature type="active site" description="Charge relay system" evidence="8">
    <location>
        <position position="308"/>
    </location>
</feature>
<evidence type="ECO:0000259" key="10">
    <source>
        <dbReference type="PROSITE" id="PS51695"/>
    </source>
</evidence>
<evidence type="ECO:0000256" key="8">
    <source>
        <dbReference type="PROSITE-ProRule" id="PRU01032"/>
    </source>
</evidence>
<feature type="active site" description="Charge relay system" evidence="8">
    <location>
        <position position="582"/>
    </location>
</feature>
<evidence type="ECO:0000313" key="12">
    <source>
        <dbReference type="Proteomes" id="UP000178912"/>
    </source>
</evidence>
<dbReference type="InterPro" id="IPR030400">
    <property type="entry name" value="Sedolisin_dom"/>
</dbReference>
<dbReference type="PROSITE" id="PS51695">
    <property type="entry name" value="SEDOLISIN"/>
    <property type="match status" value="1"/>
</dbReference>
<dbReference type="SUPFAM" id="SSF52743">
    <property type="entry name" value="Subtilisin-like"/>
    <property type="match status" value="1"/>
</dbReference>
<dbReference type="CDD" id="cd04056">
    <property type="entry name" value="Peptidases_S53"/>
    <property type="match status" value="1"/>
</dbReference>
<dbReference type="PANTHER" id="PTHR14218:SF19">
    <property type="entry name" value="SERINE PROTEASE AORO, PUTATIVE (AFU_ORTHOLOGUE AFUA_6G10250)-RELATED"/>
    <property type="match status" value="1"/>
</dbReference>